<feature type="compositionally biased region" description="Acidic residues" evidence="5">
    <location>
        <begin position="1"/>
        <end position="25"/>
    </location>
</feature>
<dbReference type="InterPro" id="IPR023194">
    <property type="entry name" value="eIF3-like_dom_sf"/>
</dbReference>
<evidence type="ECO:0000256" key="5">
    <source>
        <dbReference type="SAM" id="MobiDB-lite"/>
    </source>
</evidence>
<feature type="non-terminal residue" evidence="6">
    <location>
        <position position="1"/>
    </location>
</feature>
<keyword evidence="2" id="KW-0396">Initiation factor</keyword>
<dbReference type="AlphaFoldDB" id="A0A1B6EKE4"/>
<proteinExistence type="predicted"/>
<evidence type="ECO:0000313" key="6">
    <source>
        <dbReference type="EMBL" id="JAS38385.1"/>
    </source>
</evidence>
<name>A0A1B6EKE4_9HEMI</name>
<dbReference type="Pfam" id="PF08597">
    <property type="entry name" value="eIF3_subunit"/>
    <property type="match status" value="1"/>
</dbReference>
<reference evidence="6" key="1">
    <citation type="submission" date="2015-11" db="EMBL/GenBank/DDBJ databases">
        <title>De novo transcriptome assembly of four potential Pierce s Disease insect vectors from Arizona vineyards.</title>
        <authorList>
            <person name="Tassone E.E."/>
        </authorList>
    </citation>
    <scope>NUCLEOTIDE SEQUENCE</scope>
</reference>
<sequence>LIENFDDEDDDNVKDCWEDEDDEKKDEDKIEEFVVAPKAPKKSSKVKKAVSFKEEEPKILTEEEKIAEKLRIQQEQQNSDLNIALETTFSGSDIPKIDNIFPITKKEFEELNNALNKKFQSLNKSTEYYSFVESHIRHICASLSSNELKNIRLTIGNLFNEKQKLENAERLKKSKSKSKFKSKATLKLNNDKTDDFSTYNDYDDEDNFM</sequence>
<feature type="region of interest" description="Disordered" evidence="5">
    <location>
        <begin position="190"/>
        <end position="209"/>
    </location>
</feature>
<evidence type="ECO:0000256" key="4">
    <source>
        <dbReference type="SAM" id="Coils"/>
    </source>
</evidence>
<feature type="region of interest" description="Disordered" evidence="5">
    <location>
        <begin position="1"/>
        <end position="30"/>
    </location>
</feature>
<dbReference type="GO" id="GO:0003743">
    <property type="term" value="F:translation initiation factor activity"/>
    <property type="evidence" value="ECO:0007669"/>
    <property type="project" value="UniProtKB-KW"/>
</dbReference>
<keyword evidence="1" id="KW-0963">Cytoplasm</keyword>
<dbReference type="PANTHER" id="PTHR21681">
    <property type="entry name" value="EUKARYOTIC TRANSLATION INITIATION FACTOR 3 SUBUNIT J"/>
    <property type="match status" value="1"/>
</dbReference>
<dbReference type="Gene3D" id="1.10.246.60">
    <property type="entry name" value="Eukaryotic translation initiation factor 3 like domains"/>
    <property type="match status" value="1"/>
</dbReference>
<evidence type="ECO:0000256" key="2">
    <source>
        <dbReference type="ARBA" id="ARBA00022540"/>
    </source>
</evidence>
<gene>
    <name evidence="6" type="ORF">g.47826</name>
</gene>
<dbReference type="PANTHER" id="PTHR21681:SF0">
    <property type="entry name" value="EUKARYOTIC TRANSLATION INITIATION FACTOR 3 SUBUNIT J"/>
    <property type="match status" value="1"/>
</dbReference>
<keyword evidence="4" id="KW-0175">Coiled coil</keyword>
<dbReference type="EMBL" id="GECZ01031384">
    <property type="protein sequence ID" value="JAS38385.1"/>
    <property type="molecule type" value="Transcribed_RNA"/>
</dbReference>
<protein>
    <submittedName>
        <fullName evidence="6">Uncharacterized protein</fullName>
    </submittedName>
</protein>
<dbReference type="GO" id="GO:0005852">
    <property type="term" value="C:eukaryotic translation initiation factor 3 complex"/>
    <property type="evidence" value="ECO:0007669"/>
    <property type="project" value="InterPro"/>
</dbReference>
<evidence type="ECO:0000256" key="3">
    <source>
        <dbReference type="ARBA" id="ARBA00022917"/>
    </source>
</evidence>
<dbReference type="InterPro" id="IPR013906">
    <property type="entry name" value="eIF3j"/>
</dbReference>
<accession>A0A1B6EKE4</accession>
<evidence type="ECO:0000256" key="1">
    <source>
        <dbReference type="ARBA" id="ARBA00022490"/>
    </source>
</evidence>
<feature type="coiled-coil region" evidence="4">
    <location>
        <begin position="105"/>
        <end position="168"/>
    </location>
</feature>
<keyword evidence="3" id="KW-0648">Protein biosynthesis</keyword>
<organism evidence="6">
    <name type="scientific">Cuerna arida</name>
    <dbReference type="NCBI Taxonomy" id="1464854"/>
    <lineage>
        <taxon>Eukaryota</taxon>
        <taxon>Metazoa</taxon>
        <taxon>Ecdysozoa</taxon>
        <taxon>Arthropoda</taxon>
        <taxon>Hexapoda</taxon>
        <taxon>Insecta</taxon>
        <taxon>Pterygota</taxon>
        <taxon>Neoptera</taxon>
        <taxon>Paraneoptera</taxon>
        <taxon>Hemiptera</taxon>
        <taxon>Auchenorrhyncha</taxon>
        <taxon>Membracoidea</taxon>
        <taxon>Cicadellidae</taxon>
        <taxon>Cicadellinae</taxon>
        <taxon>Proconiini</taxon>
        <taxon>Cuerna</taxon>
    </lineage>
</organism>